<sequence length="198" mass="22030">MPGAAVHVPVLAGRHVRLEPLSLAHVPGLCEVGLDPELWRITVSYVATPADMRRYVEAALADRDAGTAFPYAQVEVATGRVVGSTRLANWAPTHRRIEIGWTWIAPPWQRTAINTEAKLLLMTHAFESLLCQRVELKTDAINDRSRAAILRLGAVEEGTLRRHTVTDLGRTRDTVFFSVLSDEWPRVKAGLEARLLPR</sequence>
<evidence type="ECO:0000313" key="2">
    <source>
        <dbReference type="EMBL" id="GLC28418.1"/>
    </source>
</evidence>
<dbReference type="Pfam" id="PF13302">
    <property type="entry name" value="Acetyltransf_3"/>
    <property type="match status" value="1"/>
</dbReference>
<proteinExistence type="predicted"/>
<protein>
    <submittedName>
        <fullName evidence="2">N-acetyltransferase</fullName>
    </submittedName>
</protein>
<dbReference type="PROSITE" id="PS51186">
    <property type="entry name" value="GNAT"/>
    <property type="match status" value="1"/>
</dbReference>
<reference evidence="2" key="1">
    <citation type="submission" date="2022-08" db="EMBL/GenBank/DDBJ databases">
        <title>Draft genome sequencing of Roseisolibacter agri AW1220.</title>
        <authorList>
            <person name="Tobiishi Y."/>
            <person name="Tonouchi A."/>
        </authorList>
    </citation>
    <scope>NUCLEOTIDE SEQUENCE</scope>
    <source>
        <strain evidence="2">AW1220</strain>
    </source>
</reference>
<dbReference type="PANTHER" id="PTHR43610">
    <property type="entry name" value="BLL6696 PROTEIN"/>
    <property type="match status" value="1"/>
</dbReference>
<organism evidence="2 3">
    <name type="scientific">Roseisolibacter agri</name>
    <dbReference type="NCBI Taxonomy" id="2014610"/>
    <lineage>
        <taxon>Bacteria</taxon>
        <taxon>Pseudomonadati</taxon>
        <taxon>Gemmatimonadota</taxon>
        <taxon>Gemmatimonadia</taxon>
        <taxon>Gemmatimonadales</taxon>
        <taxon>Gemmatimonadaceae</taxon>
        <taxon>Roseisolibacter</taxon>
    </lineage>
</organism>
<keyword evidence="3" id="KW-1185">Reference proteome</keyword>
<feature type="domain" description="N-acetyltransferase" evidence="1">
    <location>
        <begin position="16"/>
        <end position="173"/>
    </location>
</feature>
<dbReference type="RefSeq" id="WP_284352816.1">
    <property type="nucleotide sequence ID" value="NZ_BRXS01000010.1"/>
</dbReference>
<evidence type="ECO:0000313" key="3">
    <source>
        <dbReference type="Proteomes" id="UP001161325"/>
    </source>
</evidence>
<dbReference type="EMBL" id="BRXS01000010">
    <property type="protein sequence ID" value="GLC28418.1"/>
    <property type="molecule type" value="Genomic_DNA"/>
</dbReference>
<dbReference type="GO" id="GO:0016747">
    <property type="term" value="F:acyltransferase activity, transferring groups other than amino-acyl groups"/>
    <property type="evidence" value="ECO:0007669"/>
    <property type="project" value="InterPro"/>
</dbReference>
<dbReference type="InterPro" id="IPR016181">
    <property type="entry name" value="Acyl_CoA_acyltransferase"/>
</dbReference>
<evidence type="ECO:0000259" key="1">
    <source>
        <dbReference type="PROSITE" id="PS51186"/>
    </source>
</evidence>
<dbReference type="PANTHER" id="PTHR43610:SF1">
    <property type="entry name" value="N-ACETYLTRANSFERASE DOMAIN-CONTAINING PROTEIN"/>
    <property type="match status" value="1"/>
</dbReference>
<dbReference type="Proteomes" id="UP001161325">
    <property type="component" value="Unassembled WGS sequence"/>
</dbReference>
<dbReference type="AlphaFoldDB" id="A0AA37QM77"/>
<dbReference type="Gene3D" id="3.40.630.30">
    <property type="match status" value="1"/>
</dbReference>
<accession>A0AA37QM77</accession>
<dbReference type="SUPFAM" id="SSF55729">
    <property type="entry name" value="Acyl-CoA N-acyltransferases (Nat)"/>
    <property type="match status" value="1"/>
</dbReference>
<dbReference type="InterPro" id="IPR000182">
    <property type="entry name" value="GNAT_dom"/>
</dbReference>
<gene>
    <name evidence="2" type="ORF">rosag_49310</name>
</gene>
<comment type="caution">
    <text evidence="2">The sequence shown here is derived from an EMBL/GenBank/DDBJ whole genome shotgun (WGS) entry which is preliminary data.</text>
</comment>
<name>A0AA37QM77_9BACT</name>